<dbReference type="InterPro" id="IPR002011">
    <property type="entry name" value="Tyr_kinase_rcpt_2_CS"/>
</dbReference>
<name>A0A803VUB2_FICAL</name>
<feature type="compositionally biased region" description="Low complexity" evidence="26">
    <location>
        <begin position="534"/>
        <end position="549"/>
    </location>
</feature>
<evidence type="ECO:0000256" key="27">
    <source>
        <dbReference type="SAM" id="Phobius"/>
    </source>
</evidence>
<evidence type="ECO:0000313" key="30">
    <source>
        <dbReference type="Ensembl" id="ENSFALP00000026318.1"/>
    </source>
</evidence>
<dbReference type="InterPro" id="IPR001245">
    <property type="entry name" value="Ser-Thr/Tyr_kinase_cat_dom"/>
</dbReference>
<dbReference type="InterPro" id="IPR008266">
    <property type="entry name" value="Tyr_kinase_AS"/>
</dbReference>
<gene>
    <name evidence="30" type="primary">DDR2</name>
</gene>
<dbReference type="InterPro" id="IPR008979">
    <property type="entry name" value="Galactose-bd-like_sf"/>
</dbReference>
<evidence type="ECO:0000256" key="1">
    <source>
        <dbReference type="ARBA" id="ARBA00004251"/>
    </source>
</evidence>
<dbReference type="Gene3D" id="3.30.200.20">
    <property type="entry name" value="Phosphorylase Kinase, domain 1"/>
    <property type="match status" value="1"/>
</dbReference>
<evidence type="ECO:0000256" key="20">
    <source>
        <dbReference type="ARBA" id="ARBA00065042"/>
    </source>
</evidence>
<dbReference type="FunFam" id="1.10.510.10:FF:000053">
    <property type="entry name" value="Epithelial discoidin domain-containing receptor 1"/>
    <property type="match status" value="1"/>
</dbReference>
<evidence type="ECO:0000256" key="2">
    <source>
        <dbReference type="ARBA" id="ARBA00011902"/>
    </source>
</evidence>
<dbReference type="GO" id="GO:0038062">
    <property type="term" value="F:protein tyrosine kinase collagen receptor activity"/>
    <property type="evidence" value="ECO:0007669"/>
    <property type="project" value="TreeGrafter"/>
</dbReference>
<keyword evidence="15" id="KW-1015">Disulfide bond</keyword>
<keyword evidence="14" id="KW-0829">Tyrosine-protein kinase</keyword>
<dbReference type="PROSITE" id="PS50011">
    <property type="entry name" value="PROTEIN_KINASE_DOM"/>
    <property type="match status" value="1"/>
</dbReference>
<evidence type="ECO:0000256" key="10">
    <source>
        <dbReference type="ARBA" id="ARBA00022840"/>
    </source>
</evidence>
<dbReference type="Pfam" id="PF07714">
    <property type="entry name" value="PK_Tyr_Ser-Thr"/>
    <property type="match status" value="1"/>
</dbReference>
<comment type="subunit">
    <text evidence="20">Binds hydroxyproline-rich sequence motifs in fibrillar, glycosylated collagen, such as the GQOGVMGFO motif, where O stands for hydroxyproline. Interacts with SRC. Interacts (tyrosine phosphorylated) with SHC1.</text>
</comment>
<dbReference type="GeneTree" id="ENSGT00940000154842"/>
<comment type="subcellular location">
    <subcellularLocation>
        <location evidence="1">Cell membrane</location>
        <topology evidence="1">Single-pass type I membrane protein</topology>
    </subcellularLocation>
</comment>
<feature type="domain" description="F5/8 type C" evidence="29">
    <location>
        <begin position="561"/>
        <end position="717"/>
    </location>
</feature>
<dbReference type="PROSITE" id="PS01286">
    <property type="entry name" value="FA58C_2"/>
    <property type="match status" value="1"/>
</dbReference>
<dbReference type="InterPro" id="IPR050122">
    <property type="entry name" value="RTK"/>
</dbReference>
<evidence type="ECO:0000256" key="7">
    <source>
        <dbReference type="ARBA" id="ARBA00022729"/>
    </source>
</evidence>
<evidence type="ECO:0000256" key="26">
    <source>
        <dbReference type="SAM" id="MobiDB-lite"/>
    </source>
</evidence>
<dbReference type="PROSITE" id="PS00109">
    <property type="entry name" value="PROTEIN_KINASE_TYR"/>
    <property type="match status" value="1"/>
</dbReference>
<feature type="transmembrane region" description="Helical" evidence="27">
    <location>
        <begin position="932"/>
        <end position="953"/>
    </location>
</feature>
<evidence type="ECO:0000259" key="29">
    <source>
        <dbReference type="PROSITE" id="PS50022"/>
    </source>
</evidence>
<evidence type="ECO:0000256" key="19">
    <source>
        <dbReference type="ARBA" id="ARBA00061639"/>
    </source>
</evidence>
<evidence type="ECO:0000256" key="11">
    <source>
        <dbReference type="ARBA" id="ARBA00022855"/>
    </source>
</evidence>
<organism evidence="30 31">
    <name type="scientific">Ficedula albicollis</name>
    <name type="common">Collared flycatcher</name>
    <name type="synonym">Muscicapa albicollis</name>
    <dbReference type="NCBI Taxonomy" id="59894"/>
    <lineage>
        <taxon>Eukaryota</taxon>
        <taxon>Metazoa</taxon>
        <taxon>Chordata</taxon>
        <taxon>Craniata</taxon>
        <taxon>Vertebrata</taxon>
        <taxon>Euteleostomi</taxon>
        <taxon>Archelosauria</taxon>
        <taxon>Archosauria</taxon>
        <taxon>Dinosauria</taxon>
        <taxon>Saurischia</taxon>
        <taxon>Theropoda</taxon>
        <taxon>Coelurosauria</taxon>
        <taxon>Aves</taxon>
        <taxon>Neognathae</taxon>
        <taxon>Neoaves</taxon>
        <taxon>Telluraves</taxon>
        <taxon>Australaves</taxon>
        <taxon>Passeriformes</taxon>
        <taxon>Muscicapidae</taxon>
        <taxon>Ficedula</taxon>
    </lineage>
</organism>
<dbReference type="SMART" id="SM00219">
    <property type="entry name" value="TyrKc"/>
    <property type="match status" value="1"/>
</dbReference>
<evidence type="ECO:0000259" key="28">
    <source>
        <dbReference type="PROSITE" id="PS50011"/>
    </source>
</evidence>
<proteinExistence type="inferred from homology"/>
<dbReference type="GO" id="GO:0005518">
    <property type="term" value="F:collagen binding"/>
    <property type="evidence" value="ECO:0007669"/>
    <property type="project" value="TreeGrafter"/>
</dbReference>
<evidence type="ECO:0000256" key="21">
    <source>
        <dbReference type="ARBA" id="ARBA00070183"/>
    </source>
</evidence>
<dbReference type="CDD" id="cd00057">
    <property type="entry name" value="FA58C"/>
    <property type="match status" value="1"/>
</dbReference>
<dbReference type="PROSITE" id="PS00239">
    <property type="entry name" value="RECEPTOR_TYR_KIN_II"/>
    <property type="match status" value="1"/>
</dbReference>
<dbReference type="InterPro" id="IPR011009">
    <property type="entry name" value="Kinase-like_dom_sf"/>
</dbReference>
<evidence type="ECO:0000256" key="25">
    <source>
        <dbReference type="ARBA" id="ARBA00079636"/>
    </source>
</evidence>
<dbReference type="PROSITE" id="PS50022">
    <property type="entry name" value="FA58C_3"/>
    <property type="match status" value="1"/>
</dbReference>
<keyword evidence="9" id="KW-0418">Kinase</keyword>
<reference evidence="30" key="2">
    <citation type="submission" date="2025-05" db="UniProtKB">
        <authorList>
            <consortium name="Ensembl"/>
        </authorList>
    </citation>
    <scope>IDENTIFICATION</scope>
</reference>
<dbReference type="EC" id="2.7.10.1" evidence="2"/>
<dbReference type="SUPFAM" id="SSF49785">
    <property type="entry name" value="Galactose-binding domain-like"/>
    <property type="match status" value="1"/>
</dbReference>
<keyword evidence="17" id="KW-0325">Glycoprotein</keyword>
<evidence type="ECO:0000256" key="8">
    <source>
        <dbReference type="ARBA" id="ARBA00022741"/>
    </source>
</evidence>
<evidence type="ECO:0000256" key="15">
    <source>
        <dbReference type="ARBA" id="ARBA00023157"/>
    </source>
</evidence>
<dbReference type="GO" id="GO:0005886">
    <property type="term" value="C:plasma membrane"/>
    <property type="evidence" value="ECO:0007669"/>
    <property type="project" value="UniProtKB-SubCell"/>
</dbReference>
<dbReference type="GO" id="GO:0010976">
    <property type="term" value="P:positive regulation of neuron projection development"/>
    <property type="evidence" value="ECO:0007669"/>
    <property type="project" value="TreeGrafter"/>
</dbReference>
<dbReference type="FunFam" id="2.60.120.1190:FF:000001">
    <property type="entry name" value="Discoidin domain receptor tyrosine kinase 2"/>
    <property type="match status" value="1"/>
</dbReference>
<dbReference type="SUPFAM" id="SSF56112">
    <property type="entry name" value="Protein kinase-like (PK-like)"/>
    <property type="match status" value="1"/>
</dbReference>
<evidence type="ECO:0000256" key="9">
    <source>
        <dbReference type="ARBA" id="ARBA00022777"/>
    </source>
</evidence>
<keyword evidence="3" id="KW-1003">Cell membrane</keyword>
<evidence type="ECO:0000256" key="3">
    <source>
        <dbReference type="ARBA" id="ARBA00022475"/>
    </source>
</evidence>
<feature type="region of interest" description="Disordered" evidence="26">
    <location>
        <begin position="534"/>
        <end position="585"/>
    </location>
</feature>
<keyword evidence="31" id="KW-1185">Reference proteome</keyword>
<dbReference type="InterPro" id="IPR020635">
    <property type="entry name" value="Tyr_kinase_cat_dom"/>
</dbReference>
<dbReference type="Gene3D" id="2.60.120.1190">
    <property type="match status" value="1"/>
</dbReference>
<keyword evidence="4" id="KW-0597">Phosphoprotein</keyword>
<dbReference type="Ensembl" id="ENSFALT00000042868.1">
    <property type="protein sequence ID" value="ENSFALP00000023435.1"/>
    <property type="gene ID" value="ENSFALG00000003523.2"/>
</dbReference>
<keyword evidence="8" id="KW-0547">Nucleotide-binding</keyword>
<dbReference type="Pfam" id="PF21114">
    <property type="entry name" value="DDR1-2_DS-like"/>
    <property type="match status" value="1"/>
</dbReference>
<dbReference type="Pfam" id="PF00754">
    <property type="entry name" value="F5_F8_type_C"/>
    <property type="match status" value="1"/>
</dbReference>
<dbReference type="PRINTS" id="PR00109">
    <property type="entry name" value="TYRKINASE"/>
</dbReference>
<evidence type="ECO:0000256" key="22">
    <source>
        <dbReference type="ARBA" id="ARBA00076913"/>
    </source>
</evidence>
<evidence type="ECO:0000256" key="6">
    <source>
        <dbReference type="ARBA" id="ARBA00022692"/>
    </source>
</evidence>
<protein>
    <recommendedName>
        <fullName evidence="21">Discoidin domain-containing receptor 2</fullName>
        <ecNumber evidence="2">2.7.10.1</ecNumber>
    </recommendedName>
    <alternativeName>
        <fullName evidence="24">CD167 antigen-like family member B</fullName>
    </alternativeName>
    <alternativeName>
        <fullName evidence="25">Neurotrophic tyrosine kinase, receptor-related 3</fullName>
    </alternativeName>
    <alternativeName>
        <fullName evidence="23">Receptor protein-tyrosine kinase TKT</fullName>
    </alternativeName>
    <alternativeName>
        <fullName evidence="22">Tyrosine-protein kinase TYRO10</fullName>
    </alternativeName>
</protein>
<evidence type="ECO:0000256" key="24">
    <source>
        <dbReference type="ARBA" id="ARBA00079441"/>
    </source>
</evidence>
<keyword evidence="6 27" id="KW-0812">Transmembrane</keyword>
<dbReference type="InterPro" id="IPR000719">
    <property type="entry name" value="Prot_kinase_dom"/>
</dbReference>
<dbReference type="PANTHER" id="PTHR24416:SF295">
    <property type="entry name" value="DISCOIDIN DOMAIN-CONTAINING RECEPTOR 2"/>
    <property type="match status" value="1"/>
</dbReference>
<evidence type="ECO:0000256" key="5">
    <source>
        <dbReference type="ARBA" id="ARBA00022679"/>
    </source>
</evidence>
<dbReference type="PROSITE" id="PS01285">
    <property type="entry name" value="FA58C_1"/>
    <property type="match status" value="1"/>
</dbReference>
<sequence>MWHTMAPRGAVWGPHDHQHSSEPWALLLLQGWGGDVGSHAGEALPSSAGLVFAPARLPQPEEPCSVCTGLPTCQPPPEQPCCHCPCCHCCCCTSHMLPEPRSTPVSHTDRWLQVPSLHFPGLCSCQMAPSPLGAVRGGPPRLHLPLPGHSAVLHLTWAPAVTCRAPAACPWQLAGCWTWQIWHYSRSPVLSAGPLPWGLPESGGVRCQAAVFSAGLCLLWWFCSKPRQALGKRLDLVPGFSQKPQHCVASSTSVFRWLFLQGSAPSCAAGMDRAQLFPGTPSASPFKGFFHLWEELAGSSLEVAWCLLREAVLLLLLTELDLPGQDCHYQDKKTGLAPCLSRIKLELWESRRQEEMLPLCQRSRCRCGIWSMVPVGVVPGMVAQWHQSGFFARRARGCGLGGDPGTESCLALATSVQCLLGALRWAGAGSQTVNTAKQAALSARLLAARREKITAGEQRGCGAEGSLGLQPACHPGYFSTGSQGCWGGAGREDGCLSWSGGCAPAWPGSRGGMDSLLLSAVSLQPCAGIPWECRAGTSPTRTSRPPATGLTPRPPSTDGECGPPPAVAAAGAGEGAHRAGPGHPQTAPPLWARRLDLEGGDGAWCPKTPVAPNDLKEFLQIDLHALHFITLVGTQGRHAKGHGNEFAPMYKISYSRDGTRWISWRNRHGKQVLDGNTNTYDIVLKDLEPPLIARFVRFIPVTDHSMNVCLRVELYGCVWLDGLVSYNAPVGQQLVLPGGTIIYLNDSVYDGAFGYSMTEGLGQLTDGVSGLDDFTQTHEYHVWPGYDYVGWRNESTAGGYVEITFEFDRIRNFTAMKVHCNNMFAKGVKIFKEVQCYFRADAGDWEPGAVSSVLVLDDVNPSARFVTVPLLHRMASAIKCQYYFADTWMMFSEITFQSDAAMYNNSVPPAEAPVVPTTYDPTLKVDDSNTRILIGCLVAIIFILVAIIVIILWRQFWQKMLEKASRRMLDDEMTVSLSLPSESSMFNHNRSSSPSEQESSSTYDRIFPLGPDYQEPSRLIRKLPEFTSAEEDTGESQDTVLTALSLLSPLSPAPAAGHSPNILAQRSHKPPCIPHEGHTKPVSSARLSCVLLSSLGCSGTSSSPIWRPGTDLCSPGAQGLAGLVFGGEGVQGSGAEGTEREQPAGIRGCRAAHPRQGWPLCVPPGCSGPAKPQASVPEGVPHYAEADIVNLQGVTGGNTYSVPALTMDLLSGKDVAVEEFPRKLLTFKEKLGEGQFGEVHLCEVEGMEKFTGKDFALEGLDGSSEHPVLVAVKMLRADANKNARNDFLKEIKIMSRLKDPNIIRLLAVCITDDPLCMITEYMENGDLNQFLSRQQAGGPAAGHTPSVSDLRFMATQIASGMKYLSSLNFVHRDLATRNCLVGKHYTIKIADFGMSRNLYSGDYYRIQGRAVLPIRWMSWESILLGKFTTASDVWAFGVTLWETFTLCREQPYCHMSDEQVIENTGEFFRDQGRQTYLPQPVLCPDSVYKLMLSCWRRDTKDRPSFQDIHRLLQDSAREE</sequence>
<evidence type="ECO:0000256" key="12">
    <source>
        <dbReference type="ARBA" id="ARBA00022989"/>
    </source>
</evidence>
<evidence type="ECO:0000313" key="31">
    <source>
        <dbReference type="Proteomes" id="UP000016665"/>
    </source>
</evidence>
<keyword evidence="13 27" id="KW-0472">Membrane</keyword>
<dbReference type="Gene3D" id="2.60.120.260">
    <property type="entry name" value="Galactose-binding domain-like"/>
    <property type="match status" value="1"/>
</dbReference>
<dbReference type="GO" id="GO:0043235">
    <property type="term" value="C:receptor complex"/>
    <property type="evidence" value="ECO:0007669"/>
    <property type="project" value="TreeGrafter"/>
</dbReference>
<accession>A0A803VUB2</accession>
<evidence type="ECO:0000256" key="14">
    <source>
        <dbReference type="ARBA" id="ARBA00023137"/>
    </source>
</evidence>
<evidence type="ECO:0000256" key="16">
    <source>
        <dbReference type="ARBA" id="ARBA00023170"/>
    </source>
</evidence>
<dbReference type="FunFam" id="2.60.120.260:FF:000007">
    <property type="entry name" value="Discoidin domain receptor tyrosine kinase 1"/>
    <property type="match status" value="1"/>
</dbReference>
<feature type="domain" description="Protein kinase" evidence="28">
    <location>
        <begin position="1225"/>
        <end position="1512"/>
    </location>
</feature>
<keyword evidence="12 27" id="KW-1133">Transmembrane helix</keyword>
<dbReference type="SMART" id="SM00231">
    <property type="entry name" value="FA58C"/>
    <property type="match status" value="1"/>
</dbReference>
<comment type="similarity">
    <text evidence="19">Belongs to the protein kinase superfamily. Tyr protein kinase family. Insulin receptor subfamily.</text>
</comment>
<keyword evidence="16" id="KW-0675">Receptor</keyword>
<keyword evidence="5" id="KW-0808">Transferase</keyword>
<comment type="catalytic activity">
    <reaction evidence="18">
        <text>L-tyrosyl-[protein] + ATP = O-phospho-L-tyrosyl-[protein] + ADP + H(+)</text>
        <dbReference type="Rhea" id="RHEA:10596"/>
        <dbReference type="Rhea" id="RHEA-COMP:10136"/>
        <dbReference type="Rhea" id="RHEA-COMP:20101"/>
        <dbReference type="ChEBI" id="CHEBI:15378"/>
        <dbReference type="ChEBI" id="CHEBI:30616"/>
        <dbReference type="ChEBI" id="CHEBI:46858"/>
        <dbReference type="ChEBI" id="CHEBI:61978"/>
        <dbReference type="ChEBI" id="CHEBI:456216"/>
        <dbReference type="EC" id="2.7.10.1"/>
    </reaction>
</comment>
<keyword evidence="10" id="KW-0067">ATP-binding</keyword>
<dbReference type="PANTHER" id="PTHR24416">
    <property type="entry name" value="TYROSINE-PROTEIN KINASE RECEPTOR"/>
    <property type="match status" value="1"/>
</dbReference>
<dbReference type="GO" id="GO:0051897">
    <property type="term" value="P:positive regulation of phosphatidylinositol 3-kinase/protein kinase B signal transduction"/>
    <property type="evidence" value="ECO:0007669"/>
    <property type="project" value="TreeGrafter"/>
</dbReference>
<dbReference type="FunFam" id="3.30.200.20:FF:000082">
    <property type="entry name" value="Epithelial discoidin domain-containing receptor 1"/>
    <property type="match status" value="1"/>
</dbReference>
<evidence type="ECO:0000256" key="13">
    <source>
        <dbReference type="ARBA" id="ARBA00023136"/>
    </source>
</evidence>
<dbReference type="Proteomes" id="UP000016665">
    <property type="component" value="Chromosome 8"/>
</dbReference>
<evidence type="ECO:0000256" key="17">
    <source>
        <dbReference type="ARBA" id="ARBA00023180"/>
    </source>
</evidence>
<evidence type="ECO:0000256" key="4">
    <source>
        <dbReference type="ARBA" id="ARBA00022553"/>
    </source>
</evidence>
<keyword evidence="7" id="KW-0732">Signal</keyword>
<feature type="compositionally biased region" description="Low complexity" evidence="26">
    <location>
        <begin position="991"/>
        <end position="1001"/>
    </location>
</feature>
<dbReference type="GO" id="GO:0005524">
    <property type="term" value="F:ATP binding"/>
    <property type="evidence" value="ECO:0007669"/>
    <property type="project" value="UniProtKB-KW"/>
</dbReference>
<keyword evidence="11" id="KW-0892">Osteogenesis</keyword>
<dbReference type="Ensembl" id="ENSFALT00000036793.1">
    <property type="protein sequence ID" value="ENSFALP00000026318.1"/>
    <property type="gene ID" value="ENSFALG00000003523.2"/>
</dbReference>
<dbReference type="Gene3D" id="1.10.510.10">
    <property type="entry name" value="Transferase(Phosphotransferase) domain 1"/>
    <property type="match status" value="1"/>
</dbReference>
<reference evidence="30 31" key="1">
    <citation type="journal article" date="2012" name="Nature">
        <title>The genomic landscape of species divergence in Ficedula flycatchers.</title>
        <authorList>
            <person name="Ellegren H."/>
            <person name="Smeds L."/>
            <person name="Burri R."/>
            <person name="Olason P.I."/>
            <person name="Backstrom N."/>
            <person name="Kawakami T."/>
            <person name="Kunstner A."/>
            <person name="Makinen H."/>
            <person name="Nadachowska-Brzyska K."/>
            <person name="Qvarnstrom A."/>
            <person name="Uebbing S."/>
            <person name="Wolf J.B."/>
        </authorList>
    </citation>
    <scope>NUCLEOTIDE SEQUENCE [LARGE SCALE GENOMIC DNA]</scope>
</reference>
<dbReference type="GO" id="GO:0001503">
    <property type="term" value="P:ossification"/>
    <property type="evidence" value="ECO:0007669"/>
    <property type="project" value="UniProtKB-KW"/>
</dbReference>
<evidence type="ECO:0000256" key="23">
    <source>
        <dbReference type="ARBA" id="ARBA00078393"/>
    </source>
</evidence>
<dbReference type="InterPro" id="IPR000421">
    <property type="entry name" value="FA58C"/>
</dbReference>
<evidence type="ECO:0000256" key="18">
    <source>
        <dbReference type="ARBA" id="ARBA00051243"/>
    </source>
</evidence>
<dbReference type="InterPro" id="IPR048525">
    <property type="entry name" value="DDR1-2_DS-like"/>
</dbReference>
<dbReference type="GO" id="GO:0010715">
    <property type="term" value="P:regulation of extracellular matrix disassembly"/>
    <property type="evidence" value="ECO:0007669"/>
    <property type="project" value="UniProtKB-ARBA"/>
</dbReference>
<feature type="region of interest" description="Disordered" evidence="26">
    <location>
        <begin position="984"/>
        <end position="1012"/>
    </location>
</feature>